<dbReference type="InterPro" id="IPR000531">
    <property type="entry name" value="Beta-barrel_TonB"/>
</dbReference>
<dbReference type="PROSITE" id="PS52016">
    <property type="entry name" value="TONB_DEPENDENT_REC_3"/>
    <property type="match status" value="1"/>
</dbReference>
<organism evidence="13 14">
    <name type="scientific">Chryseosolibacter indicus</name>
    <dbReference type="NCBI Taxonomy" id="2782351"/>
    <lineage>
        <taxon>Bacteria</taxon>
        <taxon>Pseudomonadati</taxon>
        <taxon>Bacteroidota</taxon>
        <taxon>Cytophagia</taxon>
        <taxon>Cytophagales</taxon>
        <taxon>Chryseotaleaceae</taxon>
        <taxon>Chryseosolibacter</taxon>
    </lineage>
</organism>
<evidence type="ECO:0000256" key="7">
    <source>
        <dbReference type="ARBA" id="ARBA00023237"/>
    </source>
</evidence>
<dbReference type="PANTHER" id="PTHR30069:SF57">
    <property type="entry name" value="TONB-DEPENDENT RECEPTOR"/>
    <property type="match status" value="1"/>
</dbReference>
<keyword evidence="13" id="KW-0675">Receptor</keyword>
<feature type="signal peptide" evidence="10">
    <location>
        <begin position="1"/>
        <end position="21"/>
    </location>
</feature>
<dbReference type="InterPro" id="IPR008969">
    <property type="entry name" value="CarboxyPept-like_regulatory"/>
</dbReference>
<dbReference type="InterPro" id="IPR036942">
    <property type="entry name" value="Beta-barrel_TonB_sf"/>
</dbReference>
<dbReference type="SUPFAM" id="SSF56935">
    <property type="entry name" value="Porins"/>
    <property type="match status" value="1"/>
</dbReference>
<gene>
    <name evidence="13" type="ORF">KK060_19080</name>
</gene>
<dbReference type="InterPro" id="IPR012910">
    <property type="entry name" value="Plug_dom"/>
</dbReference>
<name>A0ABS5VVE1_9BACT</name>
<dbReference type="PANTHER" id="PTHR30069">
    <property type="entry name" value="TONB-DEPENDENT OUTER MEMBRANE RECEPTOR"/>
    <property type="match status" value="1"/>
</dbReference>
<evidence type="ECO:0000256" key="10">
    <source>
        <dbReference type="SAM" id="SignalP"/>
    </source>
</evidence>
<dbReference type="Gene3D" id="2.170.130.10">
    <property type="entry name" value="TonB-dependent receptor, plug domain"/>
    <property type="match status" value="1"/>
</dbReference>
<keyword evidence="4 8" id="KW-0812">Transmembrane</keyword>
<evidence type="ECO:0000256" key="6">
    <source>
        <dbReference type="ARBA" id="ARBA00023136"/>
    </source>
</evidence>
<evidence type="ECO:0000256" key="1">
    <source>
        <dbReference type="ARBA" id="ARBA00004571"/>
    </source>
</evidence>
<dbReference type="RefSeq" id="WP_302180124.1">
    <property type="nucleotide sequence ID" value="NZ_JAHESD010000054.1"/>
</dbReference>
<evidence type="ECO:0000256" key="5">
    <source>
        <dbReference type="ARBA" id="ARBA00023077"/>
    </source>
</evidence>
<accession>A0ABS5VVE1</accession>
<feature type="domain" description="TonB-dependent receptor-like beta-barrel" evidence="11">
    <location>
        <begin position="270"/>
        <end position="701"/>
    </location>
</feature>
<evidence type="ECO:0000256" key="2">
    <source>
        <dbReference type="ARBA" id="ARBA00022448"/>
    </source>
</evidence>
<evidence type="ECO:0000259" key="11">
    <source>
        <dbReference type="Pfam" id="PF00593"/>
    </source>
</evidence>
<keyword evidence="6 8" id="KW-0472">Membrane</keyword>
<evidence type="ECO:0000256" key="9">
    <source>
        <dbReference type="RuleBase" id="RU003357"/>
    </source>
</evidence>
<keyword evidence="7 8" id="KW-0998">Cell outer membrane</keyword>
<evidence type="ECO:0000259" key="12">
    <source>
        <dbReference type="Pfam" id="PF07715"/>
    </source>
</evidence>
<feature type="domain" description="TonB-dependent receptor plug" evidence="12">
    <location>
        <begin position="122"/>
        <end position="227"/>
    </location>
</feature>
<feature type="chain" id="PRO_5045167754" evidence="10">
    <location>
        <begin position="22"/>
        <end position="754"/>
    </location>
</feature>
<evidence type="ECO:0000256" key="3">
    <source>
        <dbReference type="ARBA" id="ARBA00022452"/>
    </source>
</evidence>
<evidence type="ECO:0000256" key="8">
    <source>
        <dbReference type="PROSITE-ProRule" id="PRU01360"/>
    </source>
</evidence>
<dbReference type="SUPFAM" id="SSF49464">
    <property type="entry name" value="Carboxypeptidase regulatory domain-like"/>
    <property type="match status" value="1"/>
</dbReference>
<dbReference type="Pfam" id="PF07715">
    <property type="entry name" value="Plug"/>
    <property type="match status" value="1"/>
</dbReference>
<keyword evidence="14" id="KW-1185">Reference proteome</keyword>
<dbReference type="Pfam" id="PF13715">
    <property type="entry name" value="CarbopepD_reg_2"/>
    <property type="match status" value="1"/>
</dbReference>
<keyword evidence="5 9" id="KW-0798">TonB box</keyword>
<evidence type="ECO:0000256" key="4">
    <source>
        <dbReference type="ARBA" id="ARBA00022692"/>
    </source>
</evidence>
<dbReference type="InterPro" id="IPR039426">
    <property type="entry name" value="TonB-dep_rcpt-like"/>
</dbReference>
<dbReference type="Gene3D" id="2.40.170.20">
    <property type="entry name" value="TonB-dependent receptor, beta-barrel domain"/>
    <property type="match status" value="1"/>
</dbReference>
<sequence length="754" mass="84847">MRIKFTNLLLFTFITPFCLLGQTVTITGTVKDAETREPLRFATVQLLPEKTGTTTNEQGNFSLNISSEKLKGSFLIISFIGYKTDSLVLSGKQLKYNILLTPDLSALKEVIVTSGTMKEVTKMNSPIPVEIYSPALFMKNPTPSIFESLSMVNGVQPQLNCNVCNTGDIHINGMEGPYTMVLIDGMPIVSSLATVYGLAGIPNSMVKRIEVVKGPASTLYGSEAVGGLINIITKDPVSSPFLHVDVSATSLQEYNGDISTKWKVKNTQALLGLNYFNFRNKIDINDDNFTDVTQQNRFSVFNKWQFERRNQKQATLALRYVYEDRWGGELQWNKQYRGSDEIYGESIYTNRFETIGNYQLPGKENITLDGSYNYHLQDSYYGAIKYFAEQHVLFTQLRWDKKIGNHDLLIGLPFRYMYYDDNTVGTLSDDTANPSNQPMETFLPGLFVQNEYSVSKKMTLLTGIRYDHHNRHGNILSPRVSAKYSPNSNNTFRLSTGNGFRVVNLFTEDHAALTGARKVFIKNELKPEQSWNVNLNYATNIPHASGYVNLDASVFYTYFTNKIIGDFITAPDSIIYDNIAGHAISKGITLNTDIAFTNSLKIMAGVTVMDVYQKENDETGHMVKKPQMFAPVVSGTYAISYALDKYGISFDLTGRLNGPMHLPVVPNDFRPEKSPWFTTMNFQITKTFTNGLEIYTGAKNILNFIPKHPLLRPFDPFDKNVTINNPEGYTFDTSYNYAPVQGIKGFAGLRYTIQ</sequence>
<keyword evidence="2 8" id="KW-0813">Transport</keyword>
<dbReference type="Pfam" id="PF00593">
    <property type="entry name" value="TonB_dep_Rec_b-barrel"/>
    <property type="match status" value="1"/>
</dbReference>
<dbReference type="Proteomes" id="UP000772618">
    <property type="component" value="Unassembled WGS sequence"/>
</dbReference>
<keyword evidence="3 8" id="KW-1134">Transmembrane beta strand</keyword>
<protein>
    <submittedName>
        <fullName evidence="13">TonB-dependent receptor</fullName>
    </submittedName>
</protein>
<dbReference type="InterPro" id="IPR037066">
    <property type="entry name" value="Plug_dom_sf"/>
</dbReference>
<comment type="similarity">
    <text evidence="8 9">Belongs to the TonB-dependent receptor family.</text>
</comment>
<evidence type="ECO:0000313" key="13">
    <source>
        <dbReference type="EMBL" id="MBT1705402.1"/>
    </source>
</evidence>
<evidence type="ECO:0000313" key="14">
    <source>
        <dbReference type="Proteomes" id="UP000772618"/>
    </source>
</evidence>
<keyword evidence="10" id="KW-0732">Signal</keyword>
<comment type="caution">
    <text evidence="13">The sequence shown here is derived from an EMBL/GenBank/DDBJ whole genome shotgun (WGS) entry which is preliminary data.</text>
</comment>
<reference evidence="13 14" key="1">
    <citation type="submission" date="2021-05" db="EMBL/GenBank/DDBJ databases">
        <title>A Polyphasic approach of four new species of the genus Ohtaekwangia: Ohtaekwangia histidinii sp. nov., Ohtaekwangia cretensis sp. nov., Ohtaekwangia indiensis sp. nov., Ohtaekwangia reichenbachii sp. nov. from diverse environment.</title>
        <authorList>
            <person name="Octaviana S."/>
        </authorList>
    </citation>
    <scope>NUCLEOTIDE SEQUENCE [LARGE SCALE GENOMIC DNA]</scope>
    <source>
        <strain evidence="13 14">PWU20</strain>
    </source>
</reference>
<dbReference type="Gene3D" id="2.60.40.1120">
    <property type="entry name" value="Carboxypeptidase-like, regulatory domain"/>
    <property type="match status" value="1"/>
</dbReference>
<proteinExistence type="inferred from homology"/>
<dbReference type="EMBL" id="JAHESD010000054">
    <property type="protein sequence ID" value="MBT1705402.1"/>
    <property type="molecule type" value="Genomic_DNA"/>
</dbReference>
<comment type="subcellular location">
    <subcellularLocation>
        <location evidence="1 8">Cell outer membrane</location>
        <topology evidence="1 8">Multi-pass membrane protein</topology>
    </subcellularLocation>
</comment>